<keyword evidence="2" id="KW-1185">Reference proteome</keyword>
<sequence length="71" mass="7980">MQICHLSLGEHVLFMLGVNAVQMLVQAFSMDDLVVNVRIFSDVGDDCGREGDDNQRFYWDAVDSAPFQPCL</sequence>
<name>A0ABP3J0M5_9BACI</name>
<accession>A0ABP3J0M5</accession>
<dbReference type="Proteomes" id="UP001501459">
    <property type="component" value="Unassembled WGS sequence"/>
</dbReference>
<comment type="caution">
    <text evidence="1">The sequence shown here is derived from an EMBL/GenBank/DDBJ whole genome shotgun (WGS) entry which is preliminary data.</text>
</comment>
<evidence type="ECO:0000313" key="2">
    <source>
        <dbReference type="Proteomes" id="UP001501459"/>
    </source>
</evidence>
<evidence type="ECO:0000313" key="1">
    <source>
        <dbReference type="EMBL" id="GAA0436486.1"/>
    </source>
</evidence>
<proteinExistence type="predicted"/>
<reference evidence="2" key="1">
    <citation type="journal article" date="2019" name="Int. J. Syst. Evol. Microbiol.">
        <title>The Global Catalogue of Microorganisms (GCM) 10K type strain sequencing project: providing services to taxonomists for standard genome sequencing and annotation.</title>
        <authorList>
            <consortium name="The Broad Institute Genomics Platform"/>
            <consortium name="The Broad Institute Genome Sequencing Center for Infectious Disease"/>
            <person name="Wu L."/>
            <person name="Ma J."/>
        </authorList>
    </citation>
    <scope>NUCLEOTIDE SEQUENCE [LARGE SCALE GENOMIC DNA]</scope>
    <source>
        <strain evidence="2">JCM 12149</strain>
    </source>
</reference>
<organism evidence="1 2">
    <name type="scientific">Lentibacillus halophilus</name>
    <dbReference type="NCBI Taxonomy" id="295065"/>
    <lineage>
        <taxon>Bacteria</taxon>
        <taxon>Bacillati</taxon>
        <taxon>Bacillota</taxon>
        <taxon>Bacilli</taxon>
        <taxon>Bacillales</taxon>
        <taxon>Bacillaceae</taxon>
        <taxon>Lentibacillus</taxon>
    </lineage>
</organism>
<protein>
    <submittedName>
        <fullName evidence="1">Uncharacterized protein</fullName>
    </submittedName>
</protein>
<gene>
    <name evidence="1" type="ORF">GCM10008983_11480</name>
</gene>
<dbReference type="EMBL" id="BAAADM010000030">
    <property type="protein sequence ID" value="GAA0436486.1"/>
    <property type="molecule type" value="Genomic_DNA"/>
</dbReference>